<dbReference type="Gene3D" id="3.90.1750.10">
    <property type="entry name" value="Hect, E3 ligase catalytic domains"/>
    <property type="match status" value="1"/>
</dbReference>
<dbReference type="InterPro" id="IPR000569">
    <property type="entry name" value="HECT_dom"/>
</dbReference>
<keyword evidence="4 5" id="KW-0833">Ubl conjugation pathway</keyword>
<dbReference type="InterPro" id="IPR044611">
    <property type="entry name" value="E3A/B/C-like"/>
</dbReference>
<sequence length="295" mass="33189">MFKRVGPNESVLWFKEGVTWSDQEYMLIGTLLGLALYNSVLLDINFPAILYKKLLPSSQQRKYSLRDVASIDPELAQGLQKLIDYQPAEEVENVFSCFFQVAWTEFGTNRTVELIPNGSQVSVTGDNRSDYMEKYVAWVLDLSVAKQFCAFRKGFDRVMKDAAVIEMLRAEDLELLLTGTPELDFRALETVTSYAGGYHASHKTIIAFWKVVQRKFDAECQRKLLMFATGSIKAPIGGLGNLTFKVHKNGTGSMGHLPTSHTCFNTLLLPEYSSEEVLEHCLRLAISECEGFGLQ</sequence>
<dbReference type="Gene3D" id="3.30.2160.10">
    <property type="entry name" value="Hect, E3 ligase catalytic domain"/>
    <property type="match status" value="1"/>
</dbReference>
<dbReference type="EC" id="2.3.2.26" evidence="2"/>
<dbReference type="PANTHER" id="PTHR45700">
    <property type="entry name" value="UBIQUITIN-PROTEIN LIGASE E3C"/>
    <property type="match status" value="1"/>
</dbReference>
<dbReference type="GO" id="GO:0000209">
    <property type="term" value="P:protein polyubiquitination"/>
    <property type="evidence" value="ECO:0007669"/>
    <property type="project" value="InterPro"/>
</dbReference>
<dbReference type="PROSITE" id="PS50237">
    <property type="entry name" value="HECT"/>
    <property type="match status" value="1"/>
</dbReference>
<dbReference type="FunFam" id="3.30.2410.10:FF:000003">
    <property type="entry name" value="probable E3 ubiquitin-protein ligase HERC4 isoform X1"/>
    <property type="match status" value="1"/>
</dbReference>
<evidence type="ECO:0000259" key="6">
    <source>
        <dbReference type="PROSITE" id="PS50237"/>
    </source>
</evidence>
<name>A0A7S2B9D6_9STRA</name>
<protein>
    <recommendedName>
        <fullName evidence="2">HECT-type E3 ubiquitin transferase</fullName>
        <ecNumber evidence="2">2.3.2.26</ecNumber>
    </recommendedName>
</protein>
<dbReference type="SMART" id="SM00119">
    <property type="entry name" value="HECTc"/>
    <property type="match status" value="1"/>
</dbReference>
<dbReference type="PANTHER" id="PTHR45700:SF8">
    <property type="entry name" value="HECT-TYPE E3 UBIQUITIN TRANSFERASE"/>
    <property type="match status" value="1"/>
</dbReference>
<dbReference type="Pfam" id="PF00632">
    <property type="entry name" value="HECT"/>
    <property type="match status" value="1"/>
</dbReference>
<proteinExistence type="predicted"/>
<dbReference type="InterPro" id="IPR035983">
    <property type="entry name" value="Hect_E3_ubiquitin_ligase"/>
</dbReference>
<keyword evidence="3" id="KW-0808">Transferase</keyword>
<dbReference type="SUPFAM" id="SSF56204">
    <property type="entry name" value="Hect, E3 ligase catalytic domain"/>
    <property type="match status" value="1"/>
</dbReference>
<evidence type="ECO:0000256" key="4">
    <source>
        <dbReference type="ARBA" id="ARBA00022786"/>
    </source>
</evidence>
<comment type="catalytic activity">
    <reaction evidence="1">
        <text>S-ubiquitinyl-[E2 ubiquitin-conjugating enzyme]-L-cysteine + [acceptor protein]-L-lysine = [E2 ubiquitin-conjugating enzyme]-L-cysteine + N(6)-ubiquitinyl-[acceptor protein]-L-lysine.</text>
        <dbReference type="EC" id="2.3.2.26"/>
    </reaction>
</comment>
<gene>
    <name evidence="7" type="ORF">DSPE1174_LOCUS6439</name>
</gene>
<evidence type="ECO:0000256" key="5">
    <source>
        <dbReference type="PROSITE-ProRule" id="PRU00104"/>
    </source>
</evidence>
<evidence type="ECO:0000256" key="2">
    <source>
        <dbReference type="ARBA" id="ARBA00012485"/>
    </source>
</evidence>
<dbReference type="GO" id="GO:0061630">
    <property type="term" value="F:ubiquitin protein ligase activity"/>
    <property type="evidence" value="ECO:0007669"/>
    <property type="project" value="UniProtKB-EC"/>
</dbReference>
<feature type="domain" description="HECT" evidence="6">
    <location>
        <begin position="1"/>
        <end position="295"/>
    </location>
</feature>
<evidence type="ECO:0000256" key="3">
    <source>
        <dbReference type="ARBA" id="ARBA00022679"/>
    </source>
</evidence>
<dbReference type="EMBL" id="HBGS01012244">
    <property type="protein sequence ID" value="CAD9390425.1"/>
    <property type="molecule type" value="Transcribed_RNA"/>
</dbReference>
<dbReference type="Gene3D" id="3.30.2410.10">
    <property type="entry name" value="Hect, E3 ligase catalytic domain"/>
    <property type="match status" value="1"/>
</dbReference>
<organism evidence="7">
    <name type="scientific">Octactis speculum</name>
    <dbReference type="NCBI Taxonomy" id="3111310"/>
    <lineage>
        <taxon>Eukaryota</taxon>
        <taxon>Sar</taxon>
        <taxon>Stramenopiles</taxon>
        <taxon>Ochrophyta</taxon>
        <taxon>Dictyochophyceae</taxon>
        <taxon>Dictyochales</taxon>
        <taxon>Dictyochaceae</taxon>
        <taxon>Octactis</taxon>
    </lineage>
</organism>
<accession>A0A7S2B9D6</accession>
<evidence type="ECO:0000313" key="7">
    <source>
        <dbReference type="EMBL" id="CAD9390425.1"/>
    </source>
</evidence>
<dbReference type="AlphaFoldDB" id="A0A7S2B9D6"/>
<feature type="active site" description="Glycyl thioester intermediate" evidence="5">
    <location>
        <position position="263"/>
    </location>
</feature>
<evidence type="ECO:0000256" key="1">
    <source>
        <dbReference type="ARBA" id="ARBA00000885"/>
    </source>
</evidence>
<reference evidence="7" key="1">
    <citation type="submission" date="2021-01" db="EMBL/GenBank/DDBJ databases">
        <authorList>
            <person name="Corre E."/>
            <person name="Pelletier E."/>
            <person name="Niang G."/>
            <person name="Scheremetjew M."/>
            <person name="Finn R."/>
            <person name="Kale V."/>
            <person name="Holt S."/>
            <person name="Cochrane G."/>
            <person name="Meng A."/>
            <person name="Brown T."/>
            <person name="Cohen L."/>
        </authorList>
    </citation>
    <scope>NUCLEOTIDE SEQUENCE</scope>
    <source>
        <strain evidence="7">CCMP1381</strain>
    </source>
</reference>